<feature type="domain" description="Ig-like" evidence="3">
    <location>
        <begin position="475"/>
        <end position="558"/>
    </location>
</feature>
<feature type="repeat" description="NHL" evidence="2">
    <location>
        <begin position="259"/>
        <end position="289"/>
    </location>
</feature>
<keyword evidence="5" id="KW-1185">Reference proteome</keyword>
<dbReference type="InterPro" id="IPR001258">
    <property type="entry name" value="NHL_repeat"/>
</dbReference>
<dbReference type="Proteomes" id="UP000245391">
    <property type="component" value="Unassembled WGS sequence"/>
</dbReference>
<evidence type="ECO:0000259" key="3">
    <source>
        <dbReference type="PROSITE" id="PS50835"/>
    </source>
</evidence>
<dbReference type="InterPro" id="IPR013783">
    <property type="entry name" value="Ig-like_fold"/>
</dbReference>
<name>A0A317F2J1_9SPHI</name>
<keyword evidence="1" id="KW-0677">Repeat</keyword>
<dbReference type="NCBIfam" id="TIGR04131">
    <property type="entry name" value="Bac_Flav_CTERM"/>
    <property type="match status" value="1"/>
</dbReference>
<dbReference type="Pfam" id="PF05345">
    <property type="entry name" value="He_PIG"/>
    <property type="match status" value="1"/>
</dbReference>
<dbReference type="PANTHER" id="PTHR13833">
    <property type="match status" value="1"/>
</dbReference>
<evidence type="ECO:0000313" key="4">
    <source>
        <dbReference type="EMBL" id="PWS32049.1"/>
    </source>
</evidence>
<dbReference type="PROSITE" id="PS50835">
    <property type="entry name" value="IG_LIKE"/>
    <property type="match status" value="1"/>
</dbReference>
<dbReference type="PROSITE" id="PS51125">
    <property type="entry name" value="NHL"/>
    <property type="match status" value="2"/>
</dbReference>
<proteinExistence type="predicted"/>
<reference evidence="5" key="1">
    <citation type="submission" date="2018-05" db="EMBL/GenBank/DDBJ databases">
        <title>Pedobacter paludis sp. nov., isolated from wetland soil.</title>
        <authorList>
            <person name="Zhang Y."/>
        </authorList>
    </citation>
    <scope>NUCLEOTIDE SEQUENCE [LARGE SCALE GENOMIC DNA]</scope>
    <source>
        <strain evidence="5">R-8</strain>
    </source>
</reference>
<dbReference type="InterPro" id="IPR007110">
    <property type="entry name" value="Ig-like_dom"/>
</dbReference>
<dbReference type="PANTHER" id="PTHR13833:SF71">
    <property type="entry name" value="NHL DOMAIN-CONTAINING PROTEIN"/>
    <property type="match status" value="1"/>
</dbReference>
<dbReference type="Pfam" id="PF01436">
    <property type="entry name" value="NHL"/>
    <property type="match status" value="2"/>
</dbReference>
<dbReference type="Pfam" id="PF13585">
    <property type="entry name" value="CHU_C"/>
    <property type="match status" value="1"/>
</dbReference>
<comment type="caution">
    <text evidence="4">The sequence shown here is derived from an EMBL/GenBank/DDBJ whole genome shotgun (WGS) entry which is preliminary data.</text>
</comment>
<evidence type="ECO:0000313" key="5">
    <source>
        <dbReference type="Proteomes" id="UP000245391"/>
    </source>
</evidence>
<dbReference type="Gene3D" id="2.120.10.30">
    <property type="entry name" value="TolB, C-terminal domain"/>
    <property type="match status" value="3"/>
</dbReference>
<protein>
    <recommendedName>
        <fullName evidence="3">Ig-like domain-containing protein</fullName>
    </recommendedName>
</protein>
<accession>A0A317F2J1</accession>
<dbReference type="Gene3D" id="2.60.40.10">
    <property type="entry name" value="Immunoglobulins"/>
    <property type="match status" value="1"/>
</dbReference>
<dbReference type="InterPro" id="IPR026341">
    <property type="entry name" value="T9SS_type_B"/>
</dbReference>
<dbReference type="InterPro" id="IPR011042">
    <property type="entry name" value="6-blade_b-propeller_TolB-like"/>
</dbReference>
<sequence length="740" mass="77940">MFFCFSFTNAEAQKPDITYASPQTYVMGTTISPLVPTNQGGTVPANIYRQVSTFAGSGASSSGNGTGTSASFNLPSGIGLDANSNIYICDFGSGAIRKVTPAGVVTTIGNATDPTGLTADDAGNVFVSSSWDKVIYKITPAGVKTVFASGFSNPGGLNFDGAGNLYVADQGSNQIKMISPSGALTIVAGTGQASSLDGNANVATFNRPDGVAVDNQFNIYVADAGNNKIRKITPAGLVSTFAGSGTPGSVDGNGTSARLYYPTGITIDPNNILYVADYRNYQVRKITPNGEVSTLAGGGNIGSTNGVGKGASFNSPIMLAFDKLGNLFVTDFNNNLIRKISLTGYTIDRLLPNGLTFDATTGIISGMPTETWTKTNYVITAYNLYGSASETVSIEVVSASKIVFDEIPTANICEPDFDPGAISGMPITYSSSNLQVATIVAGKIHIIAPGITTITASNGIETATQNFVVSDFQKPFAVITADATKACQGVKITFRAIVTSAGANPSFNWFVNGVNININASTFSTVDARDGDLVTCQIINTDYCIPVISDISNQIRLSIEEYTTPTVEITPSTVEPICPGLPISFIATPTSNSISTPTYEWLVNNKNTGITESTFTSSTLNNNDVVTVKMQTENACTTNPITYSNPITVAIRNDCEILVRNSFTPNGDGVNDFWHINAVSDDALIKVFNRNGLIIYQSIGYKTPWDGNINGKSVPVGTYYYLIISEKGTKKDSGSVTILR</sequence>
<dbReference type="Gene3D" id="2.60.40.1080">
    <property type="match status" value="1"/>
</dbReference>
<evidence type="ECO:0000256" key="2">
    <source>
        <dbReference type="PROSITE-ProRule" id="PRU00504"/>
    </source>
</evidence>
<gene>
    <name evidence="4" type="ORF">DF947_09720</name>
</gene>
<organism evidence="4 5">
    <name type="scientific">Pedobacter paludis</name>
    <dbReference type="NCBI Taxonomy" id="2203212"/>
    <lineage>
        <taxon>Bacteria</taxon>
        <taxon>Pseudomonadati</taxon>
        <taxon>Bacteroidota</taxon>
        <taxon>Sphingobacteriia</taxon>
        <taxon>Sphingobacteriales</taxon>
        <taxon>Sphingobacteriaceae</taxon>
        <taxon>Pedobacter</taxon>
    </lineage>
</organism>
<dbReference type="EMBL" id="QGNY01000003">
    <property type="protein sequence ID" value="PWS32049.1"/>
    <property type="molecule type" value="Genomic_DNA"/>
</dbReference>
<dbReference type="SUPFAM" id="SSF101898">
    <property type="entry name" value="NHL repeat"/>
    <property type="match status" value="2"/>
</dbReference>
<dbReference type="AlphaFoldDB" id="A0A317F2J1"/>
<feature type="repeat" description="NHL" evidence="2">
    <location>
        <begin position="205"/>
        <end position="235"/>
    </location>
</feature>
<evidence type="ECO:0000256" key="1">
    <source>
        <dbReference type="ARBA" id="ARBA00022737"/>
    </source>
</evidence>